<dbReference type="PANTHER" id="PTHR11552">
    <property type="entry name" value="GLUCOSE-METHANOL-CHOLINE GMC OXIDOREDUCTASE"/>
    <property type="match status" value="1"/>
</dbReference>
<dbReference type="SUPFAM" id="SSF54373">
    <property type="entry name" value="FAD-linked reductases, C-terminal domain"/>
    <property type="match status" value="1"/>
</dbReference>
<gene>
    <name evidence="9" type="ORF">DFR44_10928</name>
</gene>
<evidence type="ECO:0000256" key="2">
    <source>
        <dbReference type="ARBA" id="ARBA00010790"/>
    </source>
</evidence>
<dbReference type="EMBL" id="SNZE01000009">
    <property type="protein sequence ID" value="TDR31511.1"/>
    <property type="molecule type" value="Genomic_DNA"/>
</dbReference>
<dbReference type="Pfam" id="PF00732">
    <property type="entry name" value="GMC_oxred_N"/>
    <property type="match status" value="1"/>
</dbReference>
<dbReference type="InterPro" id="IPR012132">
    <property type="entry name" value="GMC_OxRdtase"/>
</dbReference>
<feature type="binding site" evidence="5">
    <location>
        <position position="34"/>
    </location>
    <ligand>
        <name>FAD</name>
        <dbReference type="ChEBI" id="CHEBI:57692"/>
    </ligand>
</feature>
<evidence type="ECO:0000313" key="10">
    <source>
        <dbReference type="Proteomes" id="UP000294480"/>
    </source>
</evidence>
<dbReference type="Gene3D" id="3.30.560.10">
    <property type="entry name" value="Glucose Oxidase, domain 3"/>
    <property type="match status" value="1"/>
</dbReference>
<evidence type="ECO:0000256" key="5">
    <source>
        <dbReference type="PIRSR" id="PIRSR000137-2"/>
    </source>
</evidence>
<sequence length="487" mass="53766">MAAIVLHRGFSWHYETVAQKALNDRRGMVPRGKVLGGSSSINAMVYIRGNREDYNQWAAAGNEGWSYDEVLPYFKKAEHSENHPDSEFHGQNGPLNVKWLDSPSPVNQLFLNACVAHNIPINMDPNGASQFGAYPSSVTQKDGMRCSAAQAYLIPHLSRPNLTVITHAQVLRVLFEGKRAVGVVYQQAGVEKIIHANIEVVLSGGAINSPQVLMNSGIGDATVLRNLGIEVKQDLPGVGQNLQDHFSIGLIWRARQTHGLFGVNPATTFEIVRGLYDWSYHRRGLLTTNFAESGAFIYSSKAVRTPDIQLAFVIGILDDHLRKWHLGTGFSVHVTLMHPKSRGQVALNPLDLYGAPLIDPQFLEASEDVATMIKAVQKTLRIMNDEAMDSYRDEMLYPMLEEEVACIEAYIRAHGDTEYHPVGTCKMGADHDAMAVVDSQLRVRGVEHLRVVDASIMPTIITGNTNAPTIMIAEKAADMIKKSAHRI</sequence>
<dbReference type="Pfam" id="PF05199">
    <property type="entry name" value="GMC_oxred_C"/>
    <property type="match status" value="1"/>
</dbReference>
<feature type="binding site" evidence="5">
    <location>
        <position position="170"/>
    </location>
    <ligand>
        <name>FAD</name>
        <dbReference type="ChEBI" id="CHEBI:57692"/>
    </ligand>
</feature>
<evidence type="ECO:0000256" key="6">
    <source>
        <dbReference type="RuleBase" id="RU003968"/>
    </source>
</evidence>
<dbReference type="SUPFAM" id="SSF51905">
    <property type="entry name" value="FAD/NAD(P)-binding domain"/>
    <property type="match status" value="1"/>
</dbReference>
<dbReference type="PANTHER" id="PTHR11552:SF147">
    <property type="entry name" value="CHOLINE DEHYDROGENASE, MITOCHONDRIAL"/>
    <property type="match status" value="1"/>
</dbReference>
<accession>A0A4V3DJU5</accession>
<feature type="binding site" evidence="5">
    <location>
        <begin position="42"/>
        <end position="45"/>
    </location>
    <ligand>
        <name>FAD</name>
        <dbReference type="ChEBI" id="CHEBI:57692"/>
    </ligand>
</feature>
<comment type="caution">
    <text evidence="9">The sequence shown here is derived from an EMBL/GenBank/DDBJ whole genome shotgun (WGS) entry which is preliminary data.</text>
</comment>
<dbReference type="PROSITE" id="PS00624">
    <property type="entry name" value="GMC_OXRED_2"/>
    <property type="match status" value="1"/>
</dbReference>
<organism evidence="9 10">
    <name type="scientific">Hydromonas duriensis</name>
    <dbReference type="NCBI Taxonomy" id="1527608"/>
    <lineage>
        <taxon>Bacteria</taxon>
        <taxon>Pseudomonadati</taxon>
        <taxon>Pseudomonadota</taxon>
        <taxon>Betaproteobacteria</taxon>
        <taxon>Burkholderiales</taxon>
        <taxon>Burkholderiaceae</taxon>
        <taxon>Hydromonas</taxon>
    </lineage>
</organism>
<evidence type="ECO:0000256" key="4">
    <source>
        <dbReference type="ARBA" id="ARBA00022827"/>
    </source>
</evidence>
<comment type="cofactor">
    <cofactor evidence="1 5">
        <name>FAD</name>
        <dbReference type="ChEBI" id="CHEBI:57692"/>
    </cofactor>
</comment>
<keyword evidence="10" id="KW-1185">Reference proteome</keyword>
<dbReference type="PROSITE" id="PS00623">
    <property type="entry name" value="GMC_OXRED_1"/>
    <property type="match status" value="1"/>
</dbReference>
<evidence type="ECO:0000259" key="7">
    <source>
        <dbReference type="PROSITE" id="PS00623"/>
    </source>
</evidence>
<dbReference type="Gene3D" id="3.50.50.60">
    <property type="entry name" value="FAD/NAD(P)-binding domain"/>
    <property type="match status" value="1"/>
</dbReference>
<evidence type="ECO:0000256" key="3">
    <source>
        <dbReference type="ARBA" id="ARBA00022630"/>
    </source>
</evidence>
<proteinExistence type="inferred from homology"/>
<dbReference type="InterPro" id="IPR000172">
    <property type="entry name" value="GMC_OxRdtase_N"/>
</dbReference>
<dbReference type="InterPro" id="IPR007867">
    <property type="entry name" value="GMC_OxRtase_C"/>
</dbReference>
<feature type="domain" description="Glucose-methanol-choline oxidoreductase N-terminal" evidence="7">
    <location>
        <begin position="32"/>
        <end position="55"/>
    </location>
</feature>
<keyword evidence="4 5" id="KW-0274">FAD</keyword>
<dbReference type="GO" id="GO:0016614">
    <property type="term" value="F:oxidoreductase activity, acting on CH-OH group of donors"/>
    <property type="evidence" value="ECO:0007669"/>
    <property type="project" value="InterPro"/>
</dbReference>
<dbReference type="AlphaFoldDB" id="A0A4V3DJU5"/>
<reference evidence="9 10" key="1">
    <citation type="submission" date="2019-03" db="EMBL/GenBank/DDBJ databases">
        <title>Genomic Encyclopedia of Type Strains, Phase IV (KMG-IV): sequencing the most valuable type-strain genomes for metagenomic binning, comparative biology and taxonomic classification.</title>
        <authorList>
            <person name="Goeker M."/>
        </authorList>
    </citation>
    <scope>NUCLEOTIDE SEQUENCE [LARGE SCALE GENOMIC DNA]</scope>
    <source>
        <strain evidence="9 10">DSM 102852</strain>
    </source>
</reference>
<dbReference type="GO" id="GO:0050660">
    <property type="term" value="F:flavin adenine dinucleotide binding"/>
    <property type="evidence" value="ECO:0007669"/>
    <property type="project" value="InterPro"/>
</dbReference>
<evidence type="ECO:0000313" key="9">
    <source>
        <dbReference type="EMBL" id="TDR31511.1"/>
    </source>
</evidence>
<dbReference type="PIRSF" id="PIRSF000137">
    <property type="entry name" value="Alcohol_oxidase"/>
    <property type="match status" value="1"/>
</dbReference>
<feature type="domain" description="Glucose-methanol-choline oxidoreductase N-terminal" evidence="8">
    <location>
        <begin position="205"/>
        <end position="219"/>
    </location>
</feature>
<evidence type="ECO:0000259" key="8">
    <source>
        <dbReference type="PROSITE" id="PS00624"/>
    </source>
</evidence>
<dbReference type="Proteomes" id="UP000294480">
    <property type="component" value="Unassembled WGS sequence"/>
</dbReference>
<name>A0A4V3DJU5_9BURK</name>
<keyword evidence="3 6" id="KW-0285">Flavoprotein</keyword>
<dbReference type="InterPro" id="IPR036188">
    <property type="entry name" value="FAD/NAD-bd_sf"/>
</dbReference>
<evidence type="ECO:0000256" key="1">
    <source>
        <dbReference type="ARBA" id="ARBA00001974"/>
    </source>
</evidence>
<comment type="similarity">
    <text evidence="2 6">Belongs to the GMC oxidoreductase family.</text>
</comment>
<protein>
    <submittedName>
        <fullName evidence="9">Choline dehydrogenase</fullName>
    </submittedName>
</protein>